<dbReference type="PANTHER" id="PTHR35894">
    <property type="entry name" value="GENERAL SECRETION PATHWAY PROTEIN A-RELATED"/>
    <property type="match status" value="1"/>
</dbReference>
<dbReference type="SUPFAM" id="SSF47090">
    <property type="entry name" value="PGBD-like"/>
    <property type="match status" value="1"/>
</dbReference>
<dbReference type="InterPro" id="IPR002477">
    <property type="entry name" value="Peptidoglycan-bd-like"/>
</dbReference>
<sequence>MYPEFFGLIEHPFSIVPNSRYLYLSQRHKEAMAHLQSGLGDGGGFAMLTGEVGTGKTTVAKAILAGLPAHTRAGFILNPTFSERELLEAICDEFAIQYPAQATLKQLSQVLYQFLLNEYANGIQVLLVIDEAQHLAPDVLEQLRLLTNLETESRKLLKVLLIGQPELQFKLQLPQLRQLAQRITGRYHLLPLDESETAHYIRFRLQQAGGDGNLFSARGAKWIAQQTHGIPRLINLACDAALKNAYQAGERNINLERVKQACTQVMSFQSTVYQPQSAPQARRFPLAGVMSALVGIGAAAAIAYWLPPLISQQIEQQWPLPAPAEAAQQAVFPQTVEDALRQSTDREQAVRALYAVWGYEASVIESFCQRSASSLLECEQNMGDWSTLEQLDLPVVLTLSLRGLRTYAVLYHLQGQQVDLLINQQRVRLDRKWIEPLWQGEYRVVWQPSFYQTLRSGMRGDDITLLDQKLSRLLGEPQRRNVVLFDKEVKRKVEVFQRWQNMQVDGIAGRQTLRQLDLMTQQDGPRLMEAQ</sequence>
<dbReference type="InterPro" id="IPR048809">
    <property type="entry name" value="GspA_C39-like"/>
</dbReference>
<evidence type="ECO:0000313" key="3">
    <source>
        <dbReference type="Proteomes" id="UP000694232"/>
    </source>
</evidence>
<dbReference type="Pfam" id="PF21327">
    <property type="entry name" value="GspA_C39-like"/>
    <property type="match status" value="1"/>
</dbReference>
<protein>
    <submittedName>
        <fullName evidence="2">AAA family ATPase</fullName>
    </submittedName>
</protein>
<dbReference type="InterPro" id="IPR036366">
    <property type="entry name" value="PGBDSf"/>
</dbReference>
<dbReference type="AlphaFoldDB" id="A0A975YNR1"/>
<dbReference type="Proteomes" id="UP000694232">
    <property type="component" value="Chromosome 1"/>
</dbReference>
<evidence type="ECO:0000313" key="2">
    <source>
        <dbReference type="EMBL" id="QXO17791.1"/>
    </source>
</evidence>
<dbReference type="InterPro" id="IPR027417">
    <property type="entry name" value="P-loop_NTPase"/>
</dbReference>
<dbReference type="Gene3D" id="3.40.50.300">
    <property type="entry name" value="P-loop containing nucleotide triphosphate hydrolases"/>
    <property type="match status" value="1"/>
</dbReference>
<dbReference type="EMBL" id="CP076643">
    <property type="protein sequence ID" value="QXO17791.1"/>
    <property type="molecule type" value="Genomic_DNA"/>
</dbReference>
<keyword evidence="3" id="KW-1185">Reference proteome</keyword>
<dbReference type="InterPro" id="IPR003593">
    <property type="entry name" value="AAA+_ATPase"/>
</dbReference>
<dbReference type="KEGG" id="vos:KNV97_21055"/>
<feature type="domain" description="AAA+ ATPase" evidence="1">
    <location>
        <begin position="42"/>
        <end position="195"/>
    </location>
</feature>
<organism evidence="2 3">
    <name type="scientific">Vibrio ostreae</name>
    <dbReference type="NCBI Taxonomy" id="2841925"/>
    <lineage>
        <taxon>Bacteria</taxon>
        <taxon>Pseudomonadati</taxon>
        <taxon>Pseudomonadota</taxon>
        <taxon>Gammaproteobacteria</taxon>
        <taxon>Vibrionales</taxon>
        <taxon>Vibrionaceae</taxon>
        <taxon>Vibrio</taxon>
    </lineage>
</organism>
<dbReference type="GO" id="GO:0016887">
    <property type="term" value="F:ATP hydrolysis activity"/>
    <property type="evidence" value="ECO:0007669"/>
    <property type="project" value="InterPro"/>
</dbReference>
<dbReference type="CDD" id="cd00009">
    <property type="entry name" value="AAA"/>
    <property type="match status" value="1"/>
</dbReference>
<reference evidence="2" key="1">
    <citation type="submission" date="2021-06" db="EMBL/GenBank/DDBJ databases">
        <title>Vibrio nov. sp., novel gut bacterium isolated from Yellow Sea oyster.</title>
        <authorList>
            <person name="Muhammad N."/>
            <person name="Nguyen T.H."/>
            <person name="Lee Y.-J."/>
            <person name="Ko J."/>
            <person name="Kim S.-G."/>
        </authorList>
    </citation>
    <scope>NUCLEOTIDE SEQUENCE</scope>
    <source>
        <strain evidence="2">OG9-811</strain>
    </source>
</reference>
<dbReference type="InterPro" id="IPR049945">
    <property type="entry name" value="AAA_22"/>
</dbReference>
<dbReference type="Pfam" id="PF01471">
    <property type="entry name" value="PG_binding_1"/>
    <property type="match status" value="1"/>
</dbReference>
<dbReference type="Pfam" id="PF13401">
    <property type="entry name" value="AAA_22"/>
    <property type="match status" value="1"/>
</dbReference>
<dbReference type="RefSeq" id="WP_136486048.1">
    <property type="nucleotide sequence ID" value="NZ_CP076643.1"/>
</dbReference>
<name>A0A975YNR1_9VIBR</name>
<accession>A0A975YNR1</accession>
<dbReference type="Gene3D" id="3.90.70.10">
    <property type="entry name" value="Cysteine proteinases"/>
    <property type="match status" value="1"/>
</dbReference>
<dbReference type="Gene3D" id="1.10.101.10">
    <property type="entry name" value="PGBD-like superfamily/PGBD"/>
    <property type="match status" value="1"/>
</dbReference>
<dbReference type="SMART" id="SM00382">
    <property type="entry name" value="AAA"/>
    <property type="match status" value="1"/>
</dbReference>
<gene>
    <name evidence="2" type="ORF">KNV97_21055</name>
</gene>
<dbReference type="PANTHER" id="PTHR35894:SF1">
    <property type="entry name" value="PHOSPHORIBULOKINASE _ URIDINE KINASE FAMILY"/>
    <property type="match status" value="1"/>
</dbReference>
<evidence type="ECO:0000259" key="1">
    <source>
        <dbReference type="SMART" id="SM00382"/>
    </source>
</evidence>
<dbReference type="InterPro" id="IPR052026">
    <property type="entry name" value="ExeA_AAA_ATPase_DNA-bind"/>
</dbReference>
<dbReference type="InterPro" id="IPR036365">
    <property type="entry name" value="PGBD-like_sf"/>
</dbReference>
<proteinExistence type="predicted"/>
<dbReference type="SUPFAM" id="SSF52540">
    <property type="entry name" value="P-loop containing nucleoside triphosphate hydrolases"/>
    <property type="match status" value="1"/>
</dbReference>